<comment type="caution">
    <text evidence="1">The sequence shown here is derived from an EMBL/GenBank/DDBJ whole genome shotgun (WGS) entry which is preliminary data.</text>
</comment>
<gene>
    <name evidence="1" type="ORF">ATANTOWER_013959</name>
</gene>
<dbReference type="Proteomes" id="UP001345963">
    <property type="component" value="Unassembled WGS sequence"/>
</dbReference>
<evidence type="ECO:0000313" key="1">
    <source>
        <dbReference type="EMBL" id="MED6243037.1"/>
    </source>
</evidence>
<dbReference type="EMBL" id="JAHUTI010032424">
    <property type="protein sequence ID" value="MED6243037.1"/>
    <property type="molecule type" value="Genomic_DNA"/>
</dbReference>
<protein>
    <submittedName>
        <fullName evidence="1">Uncharacterized protein</fullName>
    </submittedName>
</protein>
<name>A0ABU7AXT1_9TELE</name>
<keyword evidence="2" id="KW-1185">Reference proteome</keyword>
<evidence type="ECO:0000313" key="2">
    <source>
        <dbReference type="Proteomes" id="UP001345963"/>
    </source>
</evidence>
<reference evidence="1 2" key="1">
    <citation type="submission" date="2021-07" db="EMBL/GenBank/DDBJ databases">
        <authorList>
            <person name="Palmer J.M."/>
        </authorList>
    </citation>
    <scope>NUCLEOTIDE SEQUENCE [LARGE SCALE GENOMIC DNA]</scope>
    <source>
        <strain evidence="1 2">AT_MEX2019</strain>
        <tissue evidence="1">Muscle</tissue>
    </source>
</reference>
<accession>A0ABU7AXT1</accession>
<sequence length="140" mass="15858">MLPVVLDEVCTHCSRDFGPLLHTDLLQILQVSGVSMGNMDYYIPTKISSWVWRSEDRLVHSRILRCFLRSHSLVALAVCLGSLSCWKTQLLQNVLPDLSAVLLGLHDAICSLMFSNKPVRPSQNIWIYTEIELHTGGIYF</sequence>
<proteinExistence type="predicted"/>
<organism evidence="1 2">
    <name type="scientific">Ataeniobius toweri</name>
    <dbReference type="NCBI Taxonomy" id="208326"/>
    <lineage>
        <taxon>Eukaryota</taxon>
        <taxon>Metazoa</taxon>
        <taxon>Chordata</taxon>
        <taxon>Craniata</taxon>
        <taxon>Vertebrata</taxon>
        <taxon>Euteleostomi</taxon>
        <taxon>Actinopterygii</taxon>
        <taxon>Neopterygii</taxon>
        <taxon>Teleostei</taxon>
        <taxon>Neoteleostei</taxon>
        <taxon>Acanthomorphata</taxon>
        <taxon>Ovalentaria</taxon>
        <taxon>Atherinomorphae</taxon>
        <taxon>Cyprinodontiformes</taxon>
        <taxon>Goodeidae</taxon>
        <taxon>Ataeniobius</taxon>
    </lineage>
</organism>